<accession>A0A8S9SWI6</accession>
<evidence type="ECO:0000313" key="3">
    <source>
        <dbReference type="EMBL" id="KAF3604684.1"/>
    </source>
</evidence>
<feature type="compositionally biased region" description="Basic and acidic residues" evidence="1">
    <location>
        <begin position="120"/>
        <end position="130"/>
    </location>
</feature>
<reference evidence="3" key="1">
    <citation type="submission" date="2019-12" db="EMBL/GenBank/DDBJ databases">
        <title>Genome sequencing and annotation of Brassica cretica.</title>
        <authorList>
            <person name="Studholme D.J."/>
            <person name="Sarris P."/>
        </authorList>
    </citation>
    <scope>NUCLEOTIDE SEQUENCE</scope>
    <source>
        <strain evidence="3">PFS-109/04</strain>
        <tissue evidence="3">Leaf</tissue>
    </source>
</reference>
<dbReference type="AlphaFoldDB" id="A0A8S9SWI6"/>
<feature type="transmembrane region" description="Helical" evidence="2">
    <location>
        <begin position="63"/>
        <end position="82"/>
    </location>
</feature>
<feature type="region of interest" description="Disordered" evidence="1">
    <location>
        <begin position="120"/>
        <end position="170"/>
    </location>
</feature>
<evidence type="ECO:0000256" key="1">
    <source>
        <dbReference type="SAM" id="MobiDB-lite"/>
    </source>
</evidence>
<keyword evidence="2" id="KW-0472">Membrane</keyword>
<evidence type="ECO:0000313" key="4">
    <source>
        <dbReference type="Proteomes" id="UP000712600"/>
    </source>
</evidence>
<gene>
    <name evidence="3" type="ORF">F2Q69_00037601</name>
</gene>
<evidence type="ECO:0000256" key="2">
    <source>
        <dbReference type="SAM" id="Phobius"/>
    </source>
</evidence>
<protein>
    <submittedName>
        <fullName evidence="3">Uncharacterized protein</fullName>
    </submittedName>
</protein>
<sequence>MHIKYVSPVAVSLPVPRESPFFCLLQSLGLHSVFASLVFGLAGAPDNGLRSRFEAGGGGWEWVVSRISILLWFVGLIVSLSIGSLSSIQLVVFCVPLLAMFCSDVVTPLVLGLDERPKSRIADTESKESPPRIPGIPGNNKALQDYGSHSEEVEEEIQDERNNNGYKRRRREKIKDIPTCALAHARAHTH</sequence>
<comment type="caution">
    <text evidence="3">The sequence shown here is derived from an EMBL/GenBank/DDBJ whole genome shotgun (WGS) entry which is preliminary data.</text>
</comment>
<name>A0A8S9SWI6_BRACR</name>
<keyword evidence="2" id="KW-1133">Transmembrane helix</keyword>
<feature type="transmembrane region" description="Helical" evidence="2">
    <location>
        <begin position="88"/>
        <end position="111"/>
    </location>
</feature>
<organism evidence="3 4">
    <name type="scientific">Brassica cretica</name>
    <name type="common">Mustard</name>
    <dbReference type="NCBI Taxonomy" id="69181"/>
    <lineage>
        <taxon>Eukaryota</taxon>
        <taxon>Viridiplantae</taxon>
        <taxon>Streptophyta</taxon>
        <taxon>Embryophyta</taxon>
        <taxon>Tracheophyta</taxon>
        <taxon>Spermatophyta</taxon>
        <taxon>Magnoliopsida</taxon>
        <taxon>eudicotyledons</taxon>
        <taxon>Gunneridae</taxon>
        <taxon>Pentapetalae</taxon>
        <taxon>rosids</taxon>
        <taxon>malvids</taxon>
        <taxon>Brassicales</taxon>
        <taxon>Brassicaceae</taxon>
        <taxon>Brassiceae</taxon>
        <taxon>Brassica</taxon>
    </lineage>
</organism>
<proteinExistence type="predicted"/>
<dbReference type="EMBL" id="QGKX02000004">
    <property type="protein sequence ID" value="KAF3604684.1"/>
    <property type="molecule type" value="Genomic_DNA"/>
</dbReference>
<feature type="transmembrane region" description="Helical" evidence="2">
    <location>
        <begin position="19"/>
        <end position="42"/>
    </location>
</feature>
<dbReference type="Proteomes" id="UP000712600">
    <property type="component" value="Unassembled WGS sequence"/>
</dbReference>
<keyword evidence="2" id="KW-0812">Transmembrane</keyword>